<proteinExistence type="inferred from homology"/>
<dbReference type="GO" id="GO:0016757">
    <property type="term" value="F:glycosyltransferase activity"/>
    <property type="evidence" value="ECO:0007669"/>
    <property type="project" value="UniProtKB-KW"/>
</dbReference>
<protein>
    <recommendedName>
        <fullName evidence="4">Glucans biosynthesis glucosyltransferase H</fullName>
    </recommendedName>
</protein>
<dbReference type="Gene3D" id="3.90.550.10">
    <property type="entry name" value="Spore Coat Polysaccharide Biosynthesis Protein SpsA, Chain A"/>
    <property type="match status" value="1"/>
</dbReference>
<evidence type="ECO:0000256" key="3">
    <source>
        <dbReference type="ARBA" id="ARBA00009337"/>
    </source>
</evidence>
<comment type="similarity">
    <text evidence="3">Belongs to the glycosyltransferase 2 family. OpgH subfamily.</text>
</comment>
<dbReference type="EMBL" id="JBHSCW010000003">
    <property type="protein sequence ID" value="MFC4350924.1"/>
    <property type="molecule type" value="Genomic_DNA"/>
</dbReference>
<feature type="transmembrane region" description="Helical" evidence="12">
    <location>
        <begin position="20"/>
        <end position="39"/>
    </location>
</feature>
<name>A0ABV8UIQ9_9PROT</name>
<evidence type="ECO:0000256" key="11">
    <source>
        <dbReference type="ARBA" id="ARBA00023136"/>
    </source>
</evidence>
<dbReference type="SUPFAM" id="SSF53448">
    <property type="entry name" value="Nucleotide-diphospho-sugar transferases"/>
    <property type="match status" value="1"/>
</dbReference>
<dbReference type="RefSeq" id="WP_382421268.1">
    <property type="nucleotide sequence ID" value="NZ_JBHSCW010000003.1"/>
</dbReference>
<feature type="transmembrane region" description="Helical" evidence="12">
    <location>
        <begin position="455"/>
        <end position="475"/>
    </location>
</feature>
<feature type="transmembrane region" description="Helical" evidence="12">
    <location>
        <begin position="405"/>
        <end position="425"/>
    </location>
</feature>
<evidence type="ECO:0000256" key="7">
    <source>
        <dbReference type="ARBA" id="ARBA00022676"/>
    </source>
</evidence>
<keyword evidence="6" id="KW-0997">Cell inner membrane</keyword>
<keyword evidence="7 14" id="KW-0328">Glycosyltransferase</keyword>
<keyword evidence="11 12" id="KW-0472">Membrane</keyword>
<sequence>MLQDIPSQQVRFLPSGRELIFFASTVTTALGAWIFLKLLRADGVQLTDGLVLALFALLLFWVAFSFWIGLGGVAALMLGRGTRGLRPADSSHPLTSRTAILIPVYNEDPNPVFANLAAMYEGLAASPQGRQFDFYVLSDTTEPRIWVAEEAAWYMARRLLKGGGRIHYRKRLSNRGRKAGNIEDFCRRWGAHYDYMVVLDADSLMSPATLLQMVRRMDANPRAGLMQVPPILINRQSLFARIQQFSSAIATPILAHGLAVFGRSEGNFWGHNAIIRVRAFMESCGLPELDGRKPFGGTVMSHDFVEAALLRRAGWQVWMLPDLGGSYEEPPPSIVDHALRDRRWCQGNLQHLKVLPARGLHWVSRMHLLQGIFSYLASPLWLGFLILGLALGMRENLGATQALEFAGLQAAPGEVAGVLLGAIMIMLFTPRLLGLVCAIASGHSAALYGGRLKGAISLLLEMLFSALLAPAMMIFHSRFVLEILLGRDSGWTPQQRNESLGLRLGEAVTAHRLQLLCGLLASSALVVLPQYLAYWFSPIVGGLLLSPFLAWATSRPALGQVAWRLGLFLSPAESQPEPVILRARELAAHPLVSPPNSALQALANDQKLFFLHLAILNATTWEAPQREFLEQALEKHRKGILLSDKEEIALLSDTELLEEIVAIQSRLEGFTARQLKQVA</sequence>
<keyword evidence="10 12" id="KW-1133">Transmembrane helix</keyword>
<evidence type="ECO:0000256" key="12">
    <source>
        <dbReference type="SAM" id="Phobius"/>
    </source>
</evidence>
<reference evidence="15" key="1">
    <citation type="journal article" date="2019" name="Int. J. Syst. Evol. Microbiol.">
        <title>The Global Catalogue of Microorganisms (GCM) 10K type strain sequencing project: providing services to taxonomists for standard genome sequencing and annotation.</title>
        <authorList>
            <consortium name="The Broad Institute Genomics Platform"/>
            <consortium name="The Broad Institute Genome Sequencing Center for Infectious Disease"/>
            <person name="Wu L."/>
            <person name="Ma J."/>
        </authorList>
    </citation>
    <scope>NUCLEOTIDE SEQUENCE [LARGE SCALE GENOMIC DNA]</scope>
    <source>
        <strain evidence="15">CECT 8472</strain>
    </source>
</reference>
<dbReference type="InterPro" id="IPR001173">
    <property type="entry name" value="Glyco_trans_2-like"/>
</dbReference>
<keyword evidence="9 12" id="KW-0812">Transmembrane</keyword>
<evidence type="ECO:0000256" key="9">
    <source>
        <dbReference type="ARBA" id="ARBA00022692"/>
    </source>
</evidence>
<dbReference type="InterPro" id="IPR029044">
    <property type="entry name" value="Nucleotide-diphossugar_trans"/>
</dbReference>
<evidence type="ECO:0000256" key="6">
    <source>
        <dbReference type="ARBA" id="ARBA00022519"/>
    </source>
</evidence>
<evidence type="ECO:0000256" key="2">
    <source>
        <dbReference type="ARBA" id="ARBA00005001"/>
    </source>
</evidence>
<keyword evidence="5" id="KW-1003">Cell membrane</keyword>
<evidence type="ECO:0000256" key="8">
    <source>
        <dbReference type="ARBA" id="ARBA00022679"/>
    </source>
</evidence>
<evidence type="ECO:0000256" key="1">
    <source>
        <dbReference type="ARBA" id="ARBA00004429"/>
    </source>
</evidence>
<feature type="domain" description="Glycosyltransferase 2-like" evidence="13">
    <location>
        <begin position="197"/>
        <end position="387"/>
    </location>
</feature>
<comment type="pathway">
    <text evidence="2">Glycan metabolism; osmoregulated periplasmic glucan (OPG) biosynthesis.</text>
</comment>
<feature type="transmembrane region" description="Helical" evidence="12">
    <location>
        <begin position="539"/>
        <end position="558"/>
    </location>
</feature>
<organism evidence="14 15">
    <name type="scientific">Fodinicurvata halophila</name>
    <dbReference type="NCBI Taxonomy" id="1419723"/>
    <lineage>
        <taxon>Bacteria</taxon>
        <taxon>Pseudomonadati</taxon>
        <taxon>Pseudomonadota</taxon>
        <taxon>Alphaproteobacteria</taxon>
        <taxon>Rhodospirillales</taxon>
        <taxon>Rhodovibrionaceae</taxon>
        <taxon>Fodinicurvata</taxon>
    </lineage>
</organism>
<evidence type="ECO:0000256" key="5">
    <source>
        <dbReference type="ARBA" id="ARBA00022475"/>
    </source>
</evidence>
<accession>A0ABV8UIQ9</accession>
<dbReference type="InterPro" id="IPR050321">
    <property type="entry name" value="Glycosyltr_2/OpgH_subfam"/>
</dbReference>
<comment type="caution">
    <text evidence="14">The sequence shown here is derived from an EMBL/GenBank/DDBJ whole genome shotgun (WGS) entry which is preliminary data.</text>
</comment>
<dbReference type="Proteomes" id="UP001595799">
    <property type="component" value="Unassembled WGS sequence"/>
</dbReference>
<evidence type="ECO:0000313" key="14">
    <source>
        <dbReference type="EMBL" id="MFC4350924.1"/>
    </source>
</evidence>
<gene>
    <name evidence="14" type="primary">mdoH</name>
    <name evidence="14" type="ORF">ACFOW6_05145</name>
</gene>
<dbReference type="CDD" id="cd04191">
    <property type="entry name" value="Glucan_BSP_MdoH"/>
    <property type="match status" value="1"/>
</dbReference>
<evidence type="ECO:0000256" key="10">
    <source>
        <dbReference type="ARBA" id="ARBA00022989"/>
    </source>
</evidence>
<dbReference type="NCBIfam" id="NF003962">
    <property type="entry name" value="PRK05454.2-5"/>
    <property type="match status" value="1"/>
</dbReference>
<feature type="transmembrane region" description="Helical" evidence="12">
    <location>
        <begin position="372"/>
        <end position="393"/>
    </location>
</feature>
<dbReference type="NCBIfam" id="NF003958">
    <property type="entry name" value="PRK05454.2-1"/>
    <property type="match status" value="1"/>
</dbReference>
<evidence type="ECO:0000259" key="13">
    <source>
        <dbReference type="Pfam" id="PF13632"/>
    </source>
</evidence>
<evidence type="ECO:0000256" key="4">
    <source>
        <dbReference type="ARBA" id="ARBA00020585"/>
    </source>
</evidence>
<feature type="transmembrane region" description="Helical" evidence="12">
    <location>
        <begin position="51"/>
        <end position="78"/>
    </location>
</feature>
<dbReference type="PANTHER" id="PTHR43867:SF5">
    <property type="entry name" value="GLUCANS BIOSYNTHESIS GLUCOSYLTRANSFERASE H"/>
    <property type="match status" value="1"/>
</dbReference>
<dbReference type="PANTHER" id="PTHR43867">
    <property type="entry name" value="CELLULOSE SYNTHASE CATALYTIC SUBUNIT A [UDP-FORMING]"/>
    <property type="match status" value="1"/>
</dbReference>
<comment type="subcellular location">
    <subcellularLocation>
        <location evidence="1">Cell inner membrane</location>
        <topology evidence="1">Multi-pass membrane protein</topology>
    </subcellularLocation>
</comment>
<evidence type="ECO:0000313" key="15">
    <source>
        <dbReference type="Proteomes" id="UP001595799"/>
    </source>
</evidence>
<keyword evidence="15" id="KW-1185">Reference proteome</keyword>
<dbReference type="Pfam" id="PF13632">
    <property type="entry name" value="Glyco_trans_2_3"/>
    <property type="match status" value="1"/>
</dbReference>
<keyword evidence="8 14" id="KW-0808">Transferase</keyword>